<sequence>MSILNNHGIADARKPLAATSLLLMAAMLLVAGMAWSQPSQSPLLSRSGGGVAPNVMLDLDDSGSMLYQFMPEGDFVVGGKTVKIGGDRGIVTHPSDPRQFTNNRGIFSADTAATGEELSYQQRARSSDVNTLHYNPETTYRPWIRSDGTRFPAAVLTAAQFNPQVASASITFMGAGNAATAGSGNVTPALPGSRVANDLLICLAQSFDLVSHTTASAGWTMIYNLKGSDTSASAFYKIAGASDANPVITHTGGAAIVARCFAYRGVDTAQPFDVAYAAPAGATSSSTSDSTIGTGSVTTVTADTLILMASHQANNFNNLGVTTAGGLTWSQAGLADFNGSGSGNTNDVGIGLHHATKSAVGAVGPLVATSNTSERNTGVLLVLRKGPSAPVIAGTSVDLMAAASNISARWCVKSLHVDANGAELACPPATRSYTPMLFYRLKKSGGVYMDPTVTANFDSYNLTNNTKNGAAGAAPQTYATRTDCTNNVCSLAQERQNYANWYVYHRSRLLVAQGAIAESFWNMDENKLRVGWGSIHKDYSTIDGDSVATVVAGVRKFTPARKDAMFDFVRNIAVESGTPLRSALWGVGEYYTKESPWADDPGNLSFKDPVGSFPKNCRRAYHLLITDGLWNTAGAPFNKTVGNFDGGAPSGDANAFATGYPKITTSGNEYQYAPTAPFKDSNSDTLADFASYFFNQDLRPTLDNNAQPTPPNKQFWQGMVNYTVGIGLKGTLDPATDLPALTKGDKTWGTDKVDDLWHAAVNSEGQYFSAKNSSELAEALTSALTTTTQSELREAGVATASSVLEDGNRKYIPFYKSGAWTGDVRAFELDAKGLTKVGSGPNGELWSAGSKLPAWSLRNILTWNSSTGAPSAFTWADMGAINQAAIGPIAGSSALVDYLRGDASNEETSAVPTNPYRARGTRLGDFINSNPVLVKGGIDLGYQTLTDGGSAYSTYRTTVKAVRPGVLFVGANDGMVHAFKDTQGAVAADDGKEIFAYVPREVYPNLSKLSDKDYGLTTLYHQFFVDGAFSETDAYVKATSAAATASWRNYLVGSLGSGGRAVMAFDVTDMSSPGAANIKWEFSQANDGDLGYVSAPVEVGVLPNGTWVAVFGNGPFSTDGKAVLFVLNLETGAATKLVVDALTPANGLGGVGVQRDASGYITNLFAGDLNGSLWKFNYDAGAASKFVVSGTQPLFRATSPLVAVQPITQAPLVYDHSLGGKLVVFATGKLLVEADRDTTGVQSMYAVWDKPADTVTRPMSRASLAARALSKVTGASGSVFYSLSGTSVNYSSLERGWVIDLSVIEGAKNLLSGQRVIYPPQKVSLKLALLSTIAPAEQAAVCTAATGLGANYLIPVQDGLNPSYKLFDTNGDGFFNSSDTAVTGYATNVDGIDSVVKGLAPPAAPGECQKISLQNTTGQVTACEEVELPPVGSTTTIRDRTWRRIINPPIR</sequence>
<evidence type="ECO:0000313" key="4">
    <source>
        <dbReference type="EMBL" id="GGB04973.1"/>
    </source>
</evidence>
<organism evidence="4 5">
    <name type="scientific">Polaromonas eurypsychrophila</name>
    <dbReference type="NCBI Taxonomy" id="1614635"/>
    <lineage>
        <taxon>Bacteria</taxon>
        <taxon>Pseudomonadati</taxon>
        <taxon>Pseudomonadota</taxon>
        <taxon>Betaproteobacteria</taxon>
        <taxon>Burkholderiales</taxon>
        <taxon>Comamonadaceae</taxon>
        <taxon>Polaromonas</taxon>
    </lineage>
</organism>
<reference evidence="4" key="1">
    <citation type="journal article" date="2014" name="Int. J. Syst. Evol. Microbiol.">
        <title>Complete genome sequence of Corynebacterium casei LMG S-19264T (=DSM 44701T), isolated from a smear-ripened cheese.</title>
        <authorList>
            <consortium name="US DOE Joint Genome Institute (JGI-PGF)"/>
            <person name="Walter F."/>
            <person name="Albersmeier A."/>
            <person name="Kalinowski J."/>
            <person name="Ruckert C."/>
        </authorList>
    </citation>
    <scope>NUCLEOTIDE SEQUENCE</scope>
    <source>
        <strain evidence="4">CGMCC 1.15322</strain>
    </source>
</reference>
<evidence type="ECO:0000256" key="1">
    <source>
        <dbReference type="ARBA" id="ARBA00022723"/>
    </source>
</evidence>
<evidence type="ECO:0000313" key="5">
    <source>
        <dbReference type="Proteomes" id="UP000620596"/>
    </source>
</evidence>
<feature type="domain" description="PilY1 beta-propeller" evidence="3">
    <location>
        <begin position="923"/>
        <end position="1252"/>
    </location>
</feature>
<dbReference type="EMBL" id="BMIG01000010">
    <property type="protein sequence ID" value="GGB04973.1"/>
    <property type="molecule type" value="Genomic_DNA"/>
</dbReference>
<evidence type="ECO:0000259" key="3">
    <source>
        <dbReference type="Pfam" id="PF05567"/>
    </source>
</evidence>
<accession>A0A916SKJ8</accession>
<dbReference type="RefSeq" id="WP_188709080.1">
    <property type="nucleotide sequence ID" value="NZ_BMIG01000010.1"/>
</dbReference>
<reference evidence="4" key="2">
    <citation type="submission" date="2020-09" db="EMBL/GenBank/DDBJ databases">
        <authorList>
            <person name="Sun Q."/>
            <person name="Zhou Y."/>
        </authorList>
    </citation>
    <scope>NUCLEOTIDE SEQUENCE</scope>
    <source>
        <strain evidence="4">CGMCC 1.15322</strain>
    </source>
</reference>
<protein>
    <recommendedName>
        <fullName evidence="3">PilY1 beta-propeller domain-containing protein</fullName>
    </recommendedName>
</protein>
<keyword evidence="2" id="KW-0106">Calcium</keyword>
<keyword evidence="1" id="KW-0479">Metal-binding</keyword>
<evidence type="ECO:0000256" key="2">
    <source>
        <dbReference type="ARBA" id="ARBA00022837"/>
    </source>
</evidence>
<name>A0A916SKJ8_9BURK</name>
<dbReference type="GO" id="GO:0046872">
    <property type="term" value="F:metal ion binding"/>
    <property type="evidence" value="ECO:0007669"/>
    <property type="project" value="UniProtKB-KW"/>
</dbReference>
<comment type="caution">
    <text evidence="4">The sequence shown here is derived from an EMBL/GenBank/DDBJ whole genome shotgun (WGS) entry which is preliminary data.</text>
</comment>
<gene>
    <name evidence="4" type="ORF">GCM10011496_27390</name>
</gene>
<proteinExistence type="predicted"/>
<dbReference type="Proteomes" id="UP000620596">
    <property type="component" value="Unassembled WGS sequence"/>
</dbReference>
<keyword evidence="5" id="KW-1185">Reference proteome</keyword>
<dbReference type="InterPro" id="IPR008707">
    <property type="entry name" value="B-propeller_PilY1"/>
</dbReference>
<dbReference type="Pfam" id="PF05567">
    <property type="entry name" value="T4P_PilY1"/>
    <property type="match status" value="1"/>
</dbReference>